<feature type="compositionally biased region" description="Polar residues" evidence="1">
    <location>
        <begin position="43"/>
        <end position="53"/>
    </location>
</feature>
<feature type="region of interest" description="Disordered" evidence="1">
    <location>
        <begin position="17"/>
        <end position="53"/>
    </location>
</feature>
<gene>
    <name evidence="2" type="ORF">PIB30_115769</name>
</gene>
<accession>A0ABU6V2V4</accession>
<protein>
    <submittedName>
        <fullName evidence="2">Uncharacterized protein</fullName>
    </submittedName>
</protein>
<keyword evidence="3" id="KW-1185">Reference proteome</keyword>
<sequence length="53" mass="5472">MPKKAIVAFSRGKGVRLALPGPIKQSQSPQSGSPTQQSGSSTDAYSASIPNRT</sequence>
<organism evidence="2 3">
    <name type="scientific">Stylosanthes scabra</name>
    <dbReference type="NCBI Taxonomy" id="79078"/>
    <lineage>
        <taxon>Eukaryota</taxon>
        <taxon>Viridiplantae</taxon>
        <taxon>Streptophyta</taxon>
        <taxon>Embryophyta</taxon>
        <taxon>Tracheophyta</taxon>
        <taxon>Spermatophyta</taxon>
        <taxon>Magnoliopsida</taxon>
        <taxon>eudicotyledons</taxon>
        <taxon>Gunneridae</taxon>
        <taxon>Pentapetalae</taxon>
        <taxon>rosids</taxon>
        <taxon>fabids</taxon>
        <taxon>Fabales</taxon>
        <taxon>Fabaceae</taxon>
        <taxon>Papilionoideae</taxon>
        <taxon>50 kb inversion clade</taxon>
        <taxon>dalbergioids sensu lato</taxon>
        <taxon>Dalbergieae</taxon>
        <taxon>Pterocarpus clade</taxon>
        <taxon>Stylosanthes</taxon>
    </lineage>
</organism>
<proteinExistence type="predicted"/>
<dbReference type="EMBL" id="JASCZI010134461">
    <property type="protein sequence ID" value="MED6167095.1"/>
    <property type="molecule type" value="Genomic_DNA"/>
</dbReference>
<evidence type="ECO:0000256" key="1">
    <source>
        <dbReference type="SAM" id="MobiDB-lite"/>
    </source>
</evidence>
<name>A0ABU6V2V4_9FABA</name>
<reference evidence="2 3" key="1">
    <citation type="journal article" date="2023" name="Plants (Basel)">
        <title>Bridging the Gap: Combining Genomics and Transcriptomics Approaches to Understand Stylosanthes scabra, an Orphan Legume from the Brazilian Caatinga.</title>
        <authorList>
            <person name="Ferreira-Neto J.R.C."/>
            <person name="da Silva M.D."/>
            <person name="Binneck E."/>
            <person name="de Melo N.F."/>
            <person name="da Silva R.H."/>
            <person name="de Melo A.L.T.M."/>
            <person name="Pandolfi V."/>
            <person name="Bustamante F.O."/>
            <person name="Brasileiro-Vidal A.C."/>
            <person name="Benko-Iseppon A.M."/>
        </authorList>
    </citation>
    <scope>NUCLEOTIDE SEQUENCE [LARGE SCALE GENOMIC DNA]</scope>
    <source>
        <tissue evidence="2">Leaves</tissue>
    </source>
</reference>
<dbReference type="Proteomes" id="UP001341840">
    <property type="component" value="Unassembled WGS sequence"/>
</dbReference>
<feature type="compositionally biased region" description="Low complexity" evidence="1">
    <location>
        <begin position="25"/>
        <end position="42"/>
    </location>
</feature>
<evidence type="ECO:0000313" key="2">
    <source>
        <dbReference type="EMBL" id="MED6167095.1"/>
    </source>
</evidence>
<evidence type="ECO:0000313" key="3">
    <source>
        <dbReference type="Proteomes" id="UP001341840"/>
    </source>
</evidence>
<feature type="non-terminal residue" evidence="2">
    <location>
        <position position="53"/>
    </location>
</feature>
<comment type="caution">
    <text evidence="2">The sequence shown here is derived from an EMBL/GenBank/DDBJ whole genome shotgun (WGS) entry which is preliminary data.</text>
</comment>